<organism evidence="2 3">
    <name type="scientific">Sphingomonas rustica</name>
    <dbReference type="NCBI Taxonomy" id="3103142"/>
    <lineage>
        <taxon>Bacteria</taxon>
        <taxon>Pseudomonadati</taxon>
        <taxon>Pseudomonadota</taxon>
        <taxon>Alphaproteobacteria</taxon>
        <taxon>Sphingomonadales</taxon>
        <taxon>Sphingomonadaceae</taxon>
        <taxon>Sphingomonas</taxon>
    </lineage>
</organism>
<evidence type="ECO:0000256" key="1">
    <source>
        <dbReference type="RuleBase" id="RU363076"/>
    </source>
</evidence>
<dbReference type="Pfam" id="PF02104">
    <property type="entry name" value="SURF1"/>
    <property type="match status" value="1"/>
</dbReference>
<dbReference type="Proteomes" id="UP001427805">
    <property type="component" value="Unassembled WGS sequence"/>
</dbReference>
<name>A0ABV0B4R6_9SPHN</name>
<dbReference type="InterPro" id="IPR002994">
    <property type="entry name" value="Surf1/Shy1"/>
</dbReference>
<keyword evidence="1" id="KW-0472">Membrane</keyword>
<evidence type="ECO:0000313" key="3">
    <source>
        <dbReference type="Proteomes" id="UP001427805"/>
    </source>
</evidence>
<dbReference type="RefSeq" id="WP_346244710.1">
    <property type="nucleotide sequence ID" value="NZ_JBDIZK010000001.1"/>
</dbReference>
<comment type="caution">
    <text evidence="2">The sequence shown here is derived from an EMBL/GenBank/DDBJ whole genome shotgun (WGS) entry which is preliminary data.</text>
</comment>
<gene>
    <name evidence="2" type="ORF">TPR58_00875</name>
</gene>
<feature type="transmembrane region" description="Helical" evidence="1">
    <location>
        <begin position="6"/>
        <end position="25"/>
    </location>
</feature>
<accession>A0ABV0B4R6</accession>
<keyword evidence="1" id="KW-0812">Transmembrane</keyword>
<comment type="subcellular location">
    <subcellularLocation>
        <location evidence="1">Cell membrane</location>
        <topology evidence="1">Multi-pass membrane protein</topology>
    </subcellularLocation>
</comment>
<keyword evidence="3" id="KW-1185">Reference proteome</keyword>
<dbReference type="CDD" id="cd06662">
    <property type="entry name" value="SURF1"/>
    <property type="match status" value="1"/>
</dbReference>
<feature type="transmembrane region" description="Helical" evidence="1">
    <location>
        <begin position="177"/>
        <end position="197"/>
    </location>
</feature>
<comment type="similarity">
    <text evidence="1">Belongs to the SURF1 family.</text>
</comment>
<reference evidence="2 3" key="1">
    <citation type="submission" date="2024-05" db="EMBL/GenBank/DDBJ databases">
        <title>Sphingomonas sp. HF-S3 16S ribosomal RNA gene Genome sequencing and assembly.</title>
        <authorList>
            <person name="Lee H."/>
        </authorList>
    </citation>
    <scope>NUCLEOTIDE SEQUENCE [LARGE SCALE GENOMIC DNA]</scope>
    <source>
        <strain evidence="2 3">HF-S3</strain>
    </source>
</reference>
<evidence type="ECO:0000313" key="2">
    <source>
        <dbReference type="EMBL" id="MEN3745701.1"/>
    </source>
</evidence>
<keyword evidence="1" id="KW-1003">Cell membrane</keyword>
<proteinExistence type="inferred from homology"/>
<keyword evidence="1" id="KW-1133">Transmembrane helix</keyword>
<dbReference type="EMBL" id="JBDIZK010000001">
    <property type="protein sequence ID" value="MEN3745701.1"/>
    <property type="molecule type" value="Genomic_DNA"/>
</dbReference>
<sequence length="216" mass="23489">MPRFPLIPTVIVALAIAAMIALGVWQLDRRAEKERAIAVYAQNFEKPTIAFPRIPVGDELLFRHASAMCLEVIGWQSQGGRSRKGESGWRQIAQCRTGAEGPVLLVDVGVSTDPKVKPQWGGGPITGTITHAPDSRSLIGQWFDRRPRSLMLVADLAAPGLSATARPDLSSVPNNHLAYAVQWFLFALIAAVIYVLALRWRAKTPASDGEAGNDRT</sequence>
<protein>
    <recommendedName>
        <fullName evidence="1">SURF1-like protein</fullName>
    </recommendedName>
</protein>